<feature type="domain" description="F-box" evidence="1">
    <location>
        <begin position="21"/>
        <end position="57"/>
    </location>
</feature>
<name>B9GDG4_ORYSJ</name>
<evidence type="ECO:0000259" key="1">
    <source>
        <dbReference type="Pfam" id="PF00646"/>
    </source>
</evidence>
<dbReference type="SUPFAM" id="SSF81383">
    <property type="entry name" value="F-box domain"/>
    <property type="match status" value="1"/>
</dbReference>
<dbReference type="Proteomes" id="UP000007752">
    <property type="component" value="Chromosome 12"/>
</dbReference>
<dbReference type="PANTHER" id="PTHR34709">
    <property type="entry name" value="OS10G0396666 PROTEIN"/>
    <property type="match status" value="1"/>
</dbReference>
<evidence type="ECO:0000313" key="2">
    <source>
        <dbReference type="EMBL" id="EEE53321.1"/>
    </source>
</evidence>
<dbReference type="EMBL" id="CM000149">
    <property type="protein sequence ID" value="EEE53321.1"/>
    <property type="molecule type" value="Genomic_DNA"/>
</dbReference>
<accession>B9GDG4</accession>
<dbReference type="InterPro" id="IPR001810">
    <property type="entry name" value="F-box_dom"/>
</dbReference>
<proteinExistence type="predicted"/>
<organism evidence="2">
    <name type="scientific">Oryza sativa subsp. japonica</name>
    <name type="common">Rice</name>
    <dbReference type="NCBI Taxonomy" id="39947"/>
    <lineage>
        <taxon>Eukaryota</taxon>
        <taxon>Viridiplantae</taxon>
        <taxon>Streptophyta</taxon>
        <taxon>Embryophyta</taxon>
        <taxon>Tracheophyta</taxon>
        <taxon>Spermatophyta</taxon>
        <taxon>Magnoliopsida</taxon>
        <taxon>Liliopsida</taxon>
        <taxon>Poales</taxon>
        <taxon>Poaceae</taxon>
        <taxon>BOP clade</taxon>
        <taxon>Oryzoideae</taxon>
        <taxon>Oryzeae</taxon>
        <taxon>Oryzinae</taxon>
        <taxon>Oryza</taxon>
        <taxon>Oryza sativa</taxon>
    </lineage>
</organism>
<dbReference type="InterPro" id="IPR053781">
    <property type="entry name" value="F-box_AtFBL13-like"/>
</dbReference>
<sequence>MDSKKMNGAMTSPAVAAVDLISGLSDDVLLLILGFLPAASDVARTSVLSTRWRHLWALSPALRFAVGPLSDADVAAARRLVPAVESVLARRDAGGCADADVKDLEISFPHDRAAADDIITPARVAAWLRFAERRVTGAFTLELPFELDMFEQSRRLLPHAELPRSARFTAIRLALGGQNLAVPPGIAAASAAAFPALTDVHLSNARLDVDAPGLRSFAVEETRLYFGPEPEATTRIAAPRLDALTYRYSDPGGETNLRFNGGRVEELRLASHAVHGGTNNAVAAWFLRQCAAAADRLDVELTVPVGKLIIDHEDIMKDIPELLNVTDLRINVEASMSPHRAGASLAKLIAKCCKAECLSINISDQGRNQCVNSMCICDQPEGWEKETISLECLRIVEISSFLPCKDQIRLMHLLLASAPVLERMTVTIYKQYEDAKDLDLGILGFRGRWSYSGPEYHRSGFSVRYEWTPSKRRKVVEMNQEEGKL</sequence>
<dbReference type="InterPro" id="IPR055312">
    <property type="entry name" value="FBL15-like"/>
</dbReference>
<dbReference type="InterPro" id="IPR036047">
    <property type="entry name" value="F-box-like_dom_sf"/>
</dbReference>
<reference evidence="2" key="1">
    <citation type="journal article" date="2005" name="PLoS Biol.">
        <title>The genomes of Oryza sativa: a history of duplications.</title>
        <authorList>
            <person name="Yu J."/>
            <person name="Wang J."/>
            <person name="Lin W."/>
            <person name="Li S."/>
            <person name="Li H."/>
            <person name="Zhou J."/>
            <person name="Ni P."/>
            <person name="Dong W."/>
            <person name="Hu S."/>
            <person name="Zeng C."/>
            <person name="Zhang J."/>
            <person name="Zhang Y."/>
            <person name="Li R."/>
            <person name="Xu Z."/>
            <person name="Li S."/>
            <person name="Li X."/>
            <person name="Zheng H."/>
            <person name="Cong L."/>
            <person name="Lin L."/>
            <person name="Yin J."/>
            <person name="Geng J."/>
            <person name="Li G."/>
            <person name="Shi J."/>
            <person name="Liu J."/>
            <person name="Lv H."/>
            <person name="Li J."/>
            <person name="Wang J."/>
            <person name="Deng Y."/>
            <person name="Ran L."/>
            <person name="Shi X."/>
            <person name="Wang X."/>
            <person name="Wu Q."/>
            <person name="Li C."/>
            <person name="Ren X."/>
            <person name="Wang J."/>
            <person name="Wang X."/>
            <person name="Li D."/>
            <person name="Liu D."/>
            <person name="Zhang X."/>
            <person name="Ji Z."/>
            <person name="Zhao W."/>
            <person name="Sun Y."/>
            <person name="Zhang Z."/>
            <person name="Bao J."/>
            <person name="Han Y."/>
            <person name="Dong L."/>
            <person name="Ji J."/>
            <person name="Chen P."/>
            <person name="Wu S."/>
            <person name="Liu J."/>
            <person name="Xiao Y."/>
            <person name="Bu D."/>
            <person name="Tan J."/>
            <person name="Yang L."/>
            <person name="Ye C."/>
            <person name="Zhang J."/>
            <person name="Xu J."/>
            <person name="Zhou Y."/>
            <person name="Yu Y."/>
            <person name="Zhang B."/>
            <person name="Zhuang S."/>
            <person name="Wei H."/>
            <person name="Liu B."/>
            <person name="Lei M."/>
            <person name="Yu H."/>
            <person name="Li Y."/>
            <person name="Xu H."/>
            <person name="Wei S."/>
            <person name="He X."/>
            <person name="Fang L."/>
            <person name="Zhang Z."/>
            <person name="Zhang Y."/>
            <person name="Huang X."/>
            <person name="Su Z."/>
            <person name="Tong W."/>
            <person name="Li J."/>
            <person name="Tong Z."/>
            <person name="Li S."/>
            <person name="Ye J."/>
            <person name="Wang L."/>
            <person name="Fang L."/>
            <person name="Lei T."/>
            <person name="Chen C."/>
            <person name="Chen H."/>
            <person name="Xu Z."/>
            <person name="Li H."/>
            <person name="Huang H."/>
            <person name="Zhang F."/>
            <person name="Xu H."/>
            <person name="Li N."/>
            <person name="Zhao C."/>
            <person name="Li S."/>
            <person name="Dong L."/>
            <person name="Huang Y."/>
            <person name="Li L."/>
            <person name="Xi Y."/>
            <person name="Qi Q."/>
            <person name="Li W."/>
            <person name="Zhang B."/>
            <person name="Hu W."/>
            <person name="Zhang Y."/>
            <person name="Tian X."/>
            <person name="Jiao Y."/>
            <person name="Liang X."/>
            <person name="Jin J."/>
            <person name="Gao L."/>
            <person name="Zheng W."/>
            <person name="Hao B."/>
            <person name="Liu S."/>
            <person name="Wang W."/>
            <person name="Yuan L."/>
            <person name="Cao M."/>
            <person name="McDermott J."/>
            <person name="Samudrala R."/>
            <person name="Wang J."/>
            <person name="Wong G.K."/>
            <person name="Yang H."/>
        </authorList>
    </citation>
    <scope>NUCLEOTIDE SEQUENCE [LARGE SCALE GENOMIC DNA]</scope>
</reference>
<dbReference type="PANTHER" id="PTHR34709:SF43">
    <property type="entry name" value="OS12G0527100 PROTEIN"/>
    <property type="match status" value="1"/>
</dbReference>
<dbReference type="Pfam" id="PF00646">
    <property type="entry name" value="F-box"/>
    <property type="match status" value="1"/>
</dbReference>
<dbReference type="AlphaFoldDB" id="B9GDG4"/>
<reference evidence="2" key="2">
    <citation type="submission" date="2008-12" db="EMBL/GenBank/DDBJ databases">
        <title>Improved gene annotation of the rice (Oryza sativa) genomes.</title>
        <authorList>
            <person name="Wang J."/>
            <person name="Li R."/>
            <person name="Fan W."/>
            <person name="Huang Q."/>
            <person name="Zhang J."/>
            <person name="Zhou Y."/>
            <person name="Hu Y."/>
            <person name="Zi S."/>
            <person name="Li J."/>
            <person name="Ni P."/>
            <person name="Zheng H."/>
            <person name="Zhang Y."/>
            <person name="Zhao M."/>
            <person name="Hao Q."/>
            <person name="McDermott J."/>
            <person name="Samudrala R."/>
            <person name="Kristiansen K."/>
            <person name="Wong G.K.-S."/>
        </authorList>
    </citation>
    <scope>NUCLEOTIDE SEQUENCE</scope>
</reference>
<protein>
    <recommendedName>
        <fullName evidence="1">F-box domain-containing protein</fullName>
    </recommendedName>
</protein>
<dbReference type="CDD" id="cd22160">
    <property type="entry name" value="F-box_AtFBL13-like"/>
    <property type="match status" value="1"/>
</dbReference>
<gene>
    <name evidence="2" type="ORF">OsJ_36318</name>
</gene>